<dbReference type="PANTHER" id="PTHR43806:SF11">
    <property type="entry name" value="CEREVISIN-RELATED"/>
    <property type="match status" value="1"/>
</dbReference>
<evidence type="ECO:0000313" key="11">
    <source>
        <dbReference type="Proteomes" id="UP000187429"/>
    </source>
</evidence>
<feature type="active site" description="Charge relay system" evidence="5">
    <location>
        <position position="199"/>
    </location>
</feature>
<dbReference type="AlphaFoldDB" id="A0A1R1XHS8"/>
<dbReference type="GO" id="GO:0006508">
    <property type="term" value="P:proteolysis"/>
    <property type="evidence" value="ECO:0007669"/>
    <property type="project" value="UniProtKB-KW"/>
</dbReference>
<dbReference type="SUPFAM" id="SSF54897">
    <property type="entry name" value="Protease propeptides/inhibitors"/>
    <property type="match status" value="1"/>
</dbReference>
<dbReference type="GO" id="GO:0004252">
    <property type="term" value="F:serine-type endopeptidase activity"/>
    <property type="evidence" value="ECO:0007669"/>
    <property type="project" value="UniProtKB-UniRule"/>
</dbReference>
<dbReference type="Gene3D" id="3.40.50.200">
    <property type="entry name" value="Peptidase S8/S53 domain"/>
    <property type="match status" value="1"/>
</dbReference>
<dbReference type="InterPro" id="IPR022398">
    <property type="entry name" value="Peptidase_S8_His-AS"/>
</dbReference>
<evidence type="ECO:0000256" key="3">
    <source>
        <dbReference type="ARBA" id="ARBA00022801"/>
    </source>
</evidence>
<dbReference type="InterPro" id="IPR023827">
    <property type="entry name" value="Peptidase_S8_Asp-AS"/>
</dbReference>
<feature type="active site" description="Charge relay system" evidence="5">
    <location>
        <position position="167"/>
    </location>
</feature>
<dbReference type="Proteomes" id="UP000187429">
    <property type="component" value="Unassembled WGS sequence"/>
</dbReference>
<dbReference type="PANTHER" id="PTHR43806">
    <property type="entry name" value="PEPTIDASE S8"/>
    <property type="match status" value="1"/>
</dbReference>
<dbReference type="InterPro" id="IPR010259">
    <property type="entry name" value="S8pro/Inhibitor_I9"/>
</dbReference>
<dbReference type="PRINTS" id="PR00723">
    <property type="entry name" value="SUBTILISIN"/>
</dbReference>
<evidence type="ECO:0000259" key="8">
    <source>
        <dbReference type="Pfam" id="PF00082"/>
    </source>
</evidence>
<reference evidence="11" key="1">
    <citation type="submission" date="2017-01" db="EMBL/GenBank/DDBJ databases">
        <authorList>
            <person name="Wang Y."/>
            <person name="White M."/>
            <person name="Kvist S."/>
            <person name="Moncalvo J.-M."/>
        </authorList>
    </citation>
    <scope>NUCLEOTIDE SEQUENCE [LARGE SCALE GENOMIC DNA]</scope>
    <source>
        <strain evidence="11">ID-206-W2</strain>
    </source>
</reference>
<dbReference type="FunFam" id="3.40.50.200:FF:000007">
    <property type="entry name" value="Subtilisin-like serine protease"/>
    <property type="match status" value="1"/>
</dbReference>
<feature type="chain" id="PRO_5012073940" evidence="7">
    <location>
        <begin position="21"/>
        <end position="422"/>
    </location>
</feature>
<dbReference type="EMBL" id="LSSM01004744">
    <property type="protein sequence ID" value="OMJ14205.1"/>
    <property type="molecule type" value="Genomic_DNA"/>
</dbReference>
<dbReference type="InterPro" id="IPR036852">
    <property type="entry name" value="Peptidase_S8/S53_dom_sf"/>
</dbReference>
<evidence type="ECO:0000259" key="9">
    <source>
        <dbReference type="Pfam" id="PF05922"/>
    </source>
</evidence>
<comment type="similarity">
    <text evidence="1 5 6">Belongs to the peptidase S8 family.</text>
</comment>
<dbReference type="PROSITE" id="PS00136">
    <property type="entry name" value="SUBTILASE_ASP"/>
    <property type="match status" value="1"/>
</dbReference>
<feature type="domain" description="Peptidase S8/S53" evidence="8">
    <location>
        <begin position="159"/>
        <end position="400"/>
    </location>
</feature>
<keyword evidence="3 5" id="KW-0378">Hydrolase</keyword>
<dbReference type="InterPro" id="IPR023828">
    <property type="entry name" value="Peptidase_S8_Ser-AS"/>
</dbReference>
<evidence type="ECO:0000256" key="5">
    <source>
        <dbReference type="PROSITE-ProRule" id="PRU01240"/>
    </source>
</evidence>
<keyword evidence="7" id="KW-0732">Signal</keyword>
<comment type="caution">
    <text evidence="10">The sequence shown here is derived from an EMBL/GenBank/DDBJ whole genome shotgun (WGS) entry which is preliminary data.</text>
</comment>
<dbReference type="InterPro" id="IPR015500">
    <property type="entry name" value="Peptidase_S8_subtilisin-rel"/>
</dbReference>
<dbReference type="GO" id="GO:0005615">
    <property type="term" value="C:extracellular space"/>
    <property type="evidence" value="ECO:0007669"/>
    <property type="project" value="TreeGrafter"/>
</dbReference>
<feature type="domain" description="Inhibitor I9" evidence="9">
    <location>
        <begin position="44"/>
        <end position="122"/>
    </location>
</feature>
<evidence type="ECO:0000313" key="10">
    <source>
        <dbReference type="EMBL" id="OMJ14205.1"/>
    </source>
</evidence>
<dbReference type="InterPro" id="IPR037045">
    <property type="entry name" value="S8pro/Inhibitor_I9_sf"/>
</dbReference>
<keyword evidence="2 5" id="KW-0645">Protease</keyword>
<dbReference type="Pfam" id="PF05922">
    <property type="entry name" value="Inhibitor_I9"/>
    <property type="match status" value="1"/>
</dbReference>
<dbReference type="Pfam" id="PF00082">
    <property type="entry name" value="Peptidase_S8"/>
    <property type="match status" value="1"/>
</dbReference>
<protein>
    <submittedName>
        <fullName evidence="10">Subtilisin-like protease 8</fullName>
    </submittedName>
</protein>
<proteinExistence type="inferred from homology"/>
<feature type="signal peptide" evidence="7">
    <location>
        <begin position="1"/>
        <end position="20"/>
    </location>
</feature>
<sequence length="422" mass="44719">MFFKQIINVTALTLLGSVSAYFNPQIQNQAPLLSSSNVETIPDSYIVVLKKDAQPGLESLNQHMMMLNSFISSNDLSSSSNKINHVYKEGIIGYSGKFDSKLIENIRSSKDVDFVERDQIVYAYETQTRAPWGLARISHREQLSFSNFDKYIYDSNGGQNITAYVVDTGVNIGHIDFEGRAIWGKTIPQNDLDIDGNGHGTHVAGTIAGKTYGVAKKATIVAVKVLGTNGSGSMSDVVAGVQYTIDDHKARTAAAKSSGASLPRSVANMSLGGGYSRALNSAVSNAVNSGVHFIVAAGNDNRDACSYSPASTPNAITVGSTDFSDVRSYFSNTGKCVSVFAPGRNILSTWIGSNTATNTISGTSMASPHVAGLAAYILSLSPVDISTADLKAQIISACTKDAIKNVGTGSPNLLIYNNAPEN</sequence>
<dbReference type="Gene3D" id="3.30.70.80">
    <property type="entry name" value="Peptidase S8 propeptide/proteinase inhibitor I9"/>
    <property type="match status" value="1"/>
</dbReference>
<evidence type="ECO:0000256" key="4">
    <source>
        <dbReference type="ARBA" id="ARBA00022825"/>
    </source>
</evidence>
<evidence type="ECO:0000256" key="1">
    <source>
        <dbReference type="ARBA" id="ARBA00011073"/>
    </source>
</evidence>
<accession>A0A1R1XHS8</accession>
<evidence type="ECO:0000256" key="7">
    <source>
        <dbReference type="SAM" id="SignalP"/>
    </source>
</evidence>
<dbReference type="CDD" id="cd04077">
    <property type="entry name" value="Peptidases_S8_PCSK9_ProteinaseK_like"/>
    <property type="match status" value="1"/>
</dbReference>
<dbReference type="InterPro" id="IPR050131">
    <property type="entry name" value="Peptidase_S8_subtilisin-like"/>
</dbReference>
<dbReference type="SUPFAM" id="SSF52743">
    <property type="entry name" value="Subtilisin-like"/>
    <property type="match status" value="1"/>
</dbReference>
<evidence type="ECO:0000256" key="2">
    <source>
        <dbReference type="ARBA" id="ARBA00022670"/>
    </source>
</evidence>
<dbReference type="OrthoDB" id="206201at2759"/>
<dbReference type="InterPro" id="IPR034193">
    <property type="entry name" value="PCSK9_ProteinaseK-like"/>
</dbReference>
<dbReference type="PROSITE" id="PS51892">
    <property type="entry name" value="SUBTILASE"/>
    <property type="match status" value="1"/>
</dbReference>
<keyword evidence="4 5" id="KW-0720">Serine protease</keyword>
<keyword evidence="11" id="KW-1185">Reference proteome</keyword>
<feature type="active site" description="Charge relay system" evidence="5">
    <location>
        <position position="364"/>
    </location>
</feature>
<evidence type="ECO:0000256" key="6">
    <source>
        <dbReference type="RuleBase" id="RU003355"/>
    </source>
</evidence>
<organism evidence="10 11">
    <name type="scientific">Smittium culicis</name>
    <dbReference type="NCBI Taxonomy" id="133412"/>
    <lineage>
        <taxon>Eukaryota</taxon>
        <taxon>Fungi</taxon>
        <taxon>Fungi incertae sedis</taxon>
        <taxon>Zoopagomycota</taxon>
        <taxon>Kickxellomycotina</taxon>
        <taxon>Harpellomycetes</taxon>
        <taxon>Harpellales</taxon>
        <taxon>Legeriomycetaceae</taxon>
        <taxon>Smittium</taxon>
    </lineage>
</organism>
<gene>
    <name evidence="10" type="ORF">AYI69_g8695</name>
</gene>
<dbReference type="PROSITE" id="PS00137">
    <property type="entry name" value="SUBTILASE_HIS"/>
    <property type="match status" value="1"/>
</dbReference>
<name>A0A1R1XHS8_9FUNG</name>
<dbReference type="PROSITE" id="PS00138">
    <property type="entry name" value="SUBTILASE_SER"/>
    <property type="match status" value="1"/>
</dbReference>
<dbReference type="InterPro" id="IPR000209">
    <property type="entry name" value="Peptidase_S8/S53_dom"/>
</dbReference>